<dbReference type="Proteomes" id="UP000000798">
    <property type="component" value="Chromosome"/>
</dbReference>
<dbReference type="FunCoup" id="O67503">
    <property type="interactions" value="22"/>
</dbReference>
<evidence type="ECO:0000313" key="2">
    <source>
        <dbReference type="Proteomes" id="UP000000798"/>
    </source>
</evidence>
<evidence type="ECO:0007829" key="4">
    <source>
        <dbReference type="PDB" id="2E8E"/>
    </source>
</evidence>
<reference evidence="1 2" key="1">
    <citation type="journal article" date="1998" name="Nature">
        <title>The complete genome of the hyperthermophilic bacterium Aquifex aeolicus.</title>
        <authorList>
            <person name="Deckert G."/>
            <person name="Warren P.V."/>
            <person name="Gaasterland T."/>
            <person name="Young W.G."/>
            <person name="Lenox A.L."/>
            <person name="Graham D.E."/>
            <person name="Overbeek R."/>
            <person name="Snead M.A."/>
            <person name="Keller M."/>
            <person name="Aujay M."/>
            <person name="Huber R."/>
            <person name="Feldman R.A."/>
            <person name="Short J.M."/>
            <person name="Olson G.J."/>
            <person name="Swanson R.V."/>
        </authorList>
    </citation>
    <scope>NUCLEOTIDE SEQUENCE [LARGE SCALE GENOMIC DNA]</scope>
    <source>
        <strain evidence="1 2">VF5</strain>
    </source>
</reference>
<dbReference type="SUPFAM" id="SSF82784">
    <property type="entry name" value="OsmC-like"/>
    <property type="match status" value="1"/>
</dbReference>
<dbReference type="InParanoid" id="O67503"/>
<feature type="disulfide bond" evidence="3 5">
    <location>
        <begin position="45"/>
        <end position="110"/>
    </location>
</feature>
<keyword evidence="3 4" id="KW-0002">3D-structure</keyword>
<dbReference type="PANTHER" id="PTHR34352">
    <property type="entry name" value="PROTEIN YHFA"/>
    <property type="match status" value="1"/>
</dbReference>
<dbReference type="RefSeq" id="WP_010881006.1">
    <property type="nucleotide sequence ID" value="NC_000918.1"/>
</dbReference>
<dbReference type="PDBsum" id="2E8C"/>
<evidence type="ECO:0008006" key="6">
    <source>
        <dbReference type="Google" id="ProtNLM"/>
    </source>
</evidence>
<dbReference type="PDBsum" id="2E8E"/>
<dbReference type="EnsemblBacteria" id="AAC07473">
    <property type="protein sequence ID" value="AAC07473"/>
    <property type="gene ID" value="aq_1549"/>
</dbReference>
<dbReference type="PDB" id="2E8C">
    <property type="method" value="X-ray"/>
    <property type="resolution" value="2.10 A"/>
    <property type="chains" value="A=1-132"/>
</dbReference>
<dbReference type="Pfam" id="PF02566">
    <property type="entry name" value="OsmC"/>
    <property type="match status" value="1"/>
</dbReference>
<reference evidence="5" key="3">
    <citation type="submission" date="2007-03" db="PDB data bank">
        <title>Crystal Structure of Hypothetical protein (AQ1549) from Aquifex aeolicus.</title>
        <authorList>
            <person name="Niwa H."/>
            <person name="Kumarevel T.S."/>
            <person name="Kuramitsu S."/>
            <person name="Yokoyama S."/>
        </authorList>
    </citation>
    <scope>X-RAY CRYSTALLOGRAPHY (2.00 ANGSTROMS)</scope>
    <scope>DISULFIDE BONDS</scope>
</reference>
<dbReference type="PDB" id="2E8E">
    <property type="method" value="X-ray"/>
    <property type="resolution" value="1.70 A"/>
    <property type="chains" value="A=1-132"/>
</dbReference>
<dbReference type="EMBL" id="AE000657">
    <property type="protein sequence ID" value="AAC07473.1"/>
    <property type="molecule type" value="Genomic_DNA"/>
</dbReference>
<protein>
    <recommendedName>
        <fullName evidence="6">OsmC family peroxiredoxin</fullName>
    </recommendedName>
</protein>
<dbReference type="InterPro" id="IPR015946">
    <property type="entry name" value="KH_dom-like_a/b"/>
</dbReference>
<evidence type="ECO:0007829" key="3">
    <source>
        <dbReference type="PDB" id="2E8C"/>
    </source>
</evidence>
<dbReference type="Gene3D" id="6.20.50.50">
    <property type="match status" value="1"/>
</dbReference>
<name>O67503_AQUAE</name>
<dbReference type="InterPro" id="IPR036102">
    <property type="entry name" value="OsmC/Ohrsf"/>
</dbReference>
<dbReference type="OrthoDB" id="9804010at2"/>
<organism evidence="1 2">
    <name type="scientific">Aquifex aeolicus (strain VF5)</name>
    <dbReference type="NCBI Taxonomy" id="224324"/>
    <lineage>
        <taxon>Bacteria</taxon>
        <taxon>Pseudomonadati</taxon>
        <taxon>Aquificota</taxon>
        <taxon>Aquificia</taxon>
        <taxon>Aquificales</taxon>
        <taxon>Aquificaceae</taxon>
        <taxon>Aquifex</taxon>
    </lineage>
</organism>
<dbReference type="eggNOG" id="COG1765">
    <property type="taxonomic scope" value="Bacteria"/>
</dbReference>
<accession>O67503</accession>
<dbReference type="KEGG" id="aae:aq_1549"/>
<dbReference type="PDB" id="2E8F">
    <property type="method" value="X-ray"/>
    <property type="resolution" value="1.80 A"/>
    <property type="chains" value="A=1-132"/>
</dbReference>
<evidence type="ECO:0000313" key="1">
    <source>
        <dbReference type="EMBL" id="AAC07473.1"/>
    </source>
</evidence>
<dbReference type="PDBsum" id="2E8F"/>
<dbReference type="PDB" id="2EGT">
    <property type="method" value="X-ray"/>
    <property type="resolution" value="2.00 A"/>
    <property type="chains" value="A=1-132"/>
</dbReference>
<gene>
    <name evidence="1" type="ordered locus">aq_1549</name>
</gene>
<dbReference type="SMR" id="O67503"/>
<reference evidence="3 4" key="2">
    <citation type="submission" date="2007-01" db="PDB data bank">
        <title>Crystal Structure of a hypothetical protein (Aq_1549) from Aquifex aeolicus VF5.</title>
        <authorList>
            <person name="Kumarevel T.S."/>
            <person name="Kuramitsu S."/>
            <person name="Yokoyama S."/>
        </authorList>
    </citation>
    <scope>X-RAY CRYSTALLOGRAPHY (1.70 ANGSTROMS)</scope>
    <scope>DISULFIDE BONDS</scope>
</reference>
<evidence type="ECO:0007829" key="5">
    <source>
        <dbReference type="PDB" id="2EGT"/>
    </source>
</evidence>
<dbReference type="STRING" id="224324.aq_1549"/>
<dbReference type="EvolutionaryTrace" id="O67503"/>
<dbReference type="InterPro" id="IPR003718">
    <property type="entry name" value="OsmC/Ohr_fam"/>
</dbReference>
<dbReference type="HOGENOM" id="CLU_114057_1_1_0"/>
<dbReference type="AlphaFoldDB" id="O67503"/>
<sequence length="132" mass="15013">MEVKEVELELSSEATFLSKTSIGEITAGEKGLNPMELLLVSIGSCSGVDVYHILKKKRQEVKDIKIFLKGKRREKHPKIYEEIEIKYVAVGKVEEKALEQAVKLSTEKYCSVLAMVKPSTNLKISWEVKWEE</sequence>
<dbReference type="Gene3D" id="3.30.300.20">
    <property type="match status" value="1"/>
</dbReference>
<dbReference type="PIR" id="E70434">
    <property type="entry name" value="E70434"/>
</dbReference>
<dbReference type="PDBsum" id="2EGT"/>
<keyword evidence="2" id="KW-1185">Reference proteome</keyword>
<proteinExistence type="evidence at protein level"/>
<dbReference type="PANTHER" id="PTHR34352:SF1">
    <property type="entry name" value="PROTEIN YHFA"/>
    <property type="match status" value="1"/>
</dbReference>